<accession>C6BZJ4</accession>
<organism evidence="2 3">
    <name type="scientific">Maridesulfovibrio salexigens (strain ATCC 14822 / DSM 2638 / NCIMB 8403 / VKM B-1763)</name>
    <name type="common">Desulfovibrio salexigens</name>
    <dbReference type="NCBI Taxonomy" id="526222"/>
    <lineage>
        <taxon>Bacteria</taxon>
        <taxon>Pseudomonadati</taxon>
        <taxon>Thermodesulfobacteriota</taxon>
        <taxon>Desulfovibrionia</taxon>
        <taxon>Desulfovibrionales</taxon>
        <taxon>Desulfovibrionaceae</taxon>
        <taxon>Maridesulfovibrio</taxon>
    </lineage>
</organism>
<dbReference type="Proteomes" id="UP000002601">
    <property type="component" value="Chromosome"/>
</dbReference>
<dbReference type="InterPro" id="IPR011990">
    <property type="entry name" value="TPR-like_helical_dom_sf"/>
</dbReference>
<protein>
    <recommendedName>
        <fullName evidence="4">Tetratricopeptide repeat protein</fullName>
    </recommendedName>
</protein>
<dbReference type="PROSITE" id="PS51257">
    <property type="entry name" value="PROKAR_LIPOPROTEIN"/>
    <property type="match status" value="1"/>
</dbReference>
<evidence type="ECO:0000313" key="2">
    <source>
        <dbReference type="EMBL" id="ACS80831.1"/>
    </source>
</evidence>
<dbReference type="HOGENOM" id="CLU_1657998_0_0_7"/>
<dbReference type="SUPFAM" id="SSF48452">
    <property type="entry name" value="TPR-like"/>
    <property type="match status" value="1"/>
</dbReference>
<sequence length="177" mass="20106">MIRHYAQIFRILTKASLCVLLLVSAGCSIFYKPIEQAQYYALNQQYDAAVDELSDLIDSDASEEEIAQAFMLRGEAYTSLKEYRYAYRDLQVAWKLSCHIYQISPEPQQPENNEQRQESTNATQEPAPAPFSPALACIEQLPQLIDNLKPFTSEFGAIMATQEASAIVKKLYPEMPR</sequence>
<reference evidence="2 3" key="1">
    <citation type="submission" date="2009-06" db="EMBL/GenBank/DDBJ databases">
        <title>Complete sequence of Desulfovibrio salexigens DSM 2638.</title>
        <authorList>
            <consortium name="US DOE Joint Genome Institute"/>
            <person name="Lucas S."/>
            <person name="Copeland A."/>
            <person name="Lapidus A."/>
            <person name="Glavina del Rio T."/>
            <person name="Tice H."/>
            <person name="Bruce D."/>
            <person name="Goodwin L."/>
            <person name="Pitluck S."/>
            <person name="Munk A.C."/>
            <person name="Brettin T."/>
            <person name="Detter J.C."/>
            <person name="Han C."/>
            <person name="Tapia R."/>
            <person name="Larimer F."/>
            <person name="Land M."/>
            <person name="Hauser L."/>
            <person name="Kyrpides N."/>
            <person name="Anderson I."/>
            <person name="Wall J.D."/>
            <person name="Arkin A.P."/>
            <person name="Dehal P."/>
            <person name="Chivian D."/>
            <person name="Giles B."/>
            <person name="Hazen T.C."/>
        </authorList>
    </citation>
    <scope>NUCLEOTIDE SEQUENCE [LARGE SCALE GENOMIC DNA]</scope>
    <source>
        <strain evidence="3">ATCC 14822 / DSM 2638 / NCIMB 8403 / VKM B-1763</strain>
    </source>
</reference>
<feature type="region of interest" description="Disordered" evidence="1">
    <location>
        <begin position="105"/>
        <end position="129"/>
    </location>
</feature>
<gene>
    <name evidence="2" type="ordered locus">Desal_2778</name>
</gene>
<dbReference type="Gene3D" id="1.25.40.10">
    <property type="entry name" value="Tetratricopeptide repeat domain"/>
    <property type="match status" value="1"/>
</dbReference>
<evidence type="ECO:0000313" key="3">
    <source>
        <dbReference type="Proteomes" id="UP000002601"/>
    </source>
</evidence>
<dbReference type="OrthoDB" id="5456780at2"/>
<evidence type="ECO:0008006" key="4">
    <source>
        <dbReference type="Google" id="ProtNLM"/>
    </source>
</evidence>
<dbReference type="AlphaFoldDB" id="C6BZJ4"/>
<evidence type="ECO:0000256" key="1">
    <source>
        <dbReference type="SAM" id="MobiDB-lite"/>
    </source>
</evidence>
<dbReference type="EMBL" id="CP001649">
    <property type="protein sequence ID" value="ACS80831.1"/>
    <property type="molecule type" value="Genomic_DNA"/>
</dbReference>
<dbReference type="eggNOG" id="ENOG5031834">
    <property type="taxonomic scope" value="Bacteria"/>
</dbReference>
<dbReference type="KEGG" id="dsa:Desal_2778"/>
<proteinExistence type="predicted"/>
<keyword evidence="3" id="KW-1185">Reference proteome</keyword>
<dbReference type="RefSeq" id="WP_015852647.1">
    <property type="nucleotide sequence ID" value="NC_012881.1"/>
</dbReference>
<name>C6BZJ4_MARSD</name>